<name>A0A7J5XZW4_DISMA</name>
<gene>
    <name evidence="2" type="ORF">F7725_024332</name>
</gene>
<reference evidence="2 3" key="1">
    <citation type="submission" date="2020-03" db="EMBL/GenBank/DDBJ databases">
        <title>Dissostichus mawsoni Genome sequencing and assembly.</title>
        <authorList>
            <person name="Park H."/>
        </authorList>
    </citation>
    <scope>NUCLEOTIDE SEQUENCE [LARGE SCALE GENOMIC DNA]</scope>
    <source>
        <strain evidence="2">DM0001</strain>
        <tissue evidence="2">Muscle</tissue>
    </source>
</reference>
<feature type="compositionally biased region" description="Basic and acidic residues" evidence="1">
    <location>
        <begin position="449"/>
        <end position="466"/>
    </location>
</feature>
<keyword evidence="3" id="KW-1185">Reference proteome</keyword>
<dbReference type="OrthoDB" id="775972at2759"/>
<protein>
    <recommendedName>
        <fullName evidence="4">Peptidase A2 domain-containing protein</fullName>
    </recommendedName>
</protein>
<evidence type="ECO:0000256" key="1">
    <source>
        <dbReference type="SAM" id="MobiDB-lite"/>
    </source>
</evidence>
<dbReference type="AlphaFoldDB" id="A0A7J5XZW4"/>
<dbReference type="Proteomes" id="UP000518266">
    <property type="component" value="Unassembled WGS sequence"/>
</dbReference>
<organism evidence="2 3">
    <name type="scientific">Dissostichus mawsoni</name>
    <name type="common">Antarctic cod</name>
    <dbReference type="NCBI Taxonomy" id="36200"/>
    <lineage>
        <taxon>Eukaryota</taxon>
        <taxon>Metazoa</taxon>
        <taxon>Chordata</taxon>
        <taxon>Craniata</taxon>
        <taxon>Vertebrata</taxon>
        <taxon>Euteleostomi</taxon>
        <taxon>Actinopterygii</taxon>
        <taxon>Neopterygii</taxon>
        <taxon>Teleostei</taxon>
        <taxon>Neoteleostei</taxon>
        <taxon>Acanthomorphata</taxon>
        <taxon>Eupercaria</taxon>
        <taxon>Perciformes</taxon>
        <taxon>Notothenioidei</taxon>
        <taxon>Nototheniidae</taxon>
        <taxon>Dissostichus</taxon>
    </lineage>
</organism>
<evidence type="ECO:0000313" key="3">
    <source>
        <dbReference type="Proteomes" id="UP000518266"/>
    </source>
</evidence>
<comment type="caution">
    <text evidence="2">The sequence shown here is derived from an EMBL/GenBank/DDBJ whole genome shotgun (WGS) entry which is preliminary data.</text>
</comment>
<accession>A0A7J5XZW4</accession>
<proteinExistence type="predicted"/>
<sequence length="466" mass="51097">MDSLLSPLSPFLALPGEPPIPWVRWLESFETFIVAAGLAEANDDRKKALLIHTLGSEGQRIFRTLGLAPKYADCVTLLTGHFAAPQNVMLRRIVFRQQAVLHGGAGWGLLLLDTGVSKSLLNVSTVRRLFPLRTLTTDAEDLYGYGHSKIGMAGTITFAVRYGTKALPAFTFQLGFTLVDNSGAAILSVGSPWHQRWPALFSGLGCLTAFDHQPLLKPEVHPENVVAELLSRATPTPAPGAGPDATESELILMLHAPLQAAVSLEDLRLASEEDPTLSRLRTYIREGALGAHAAGHLSPALLMMGRELQLPLDRLRAPAAVTPTAAPCQSARVAEAQRRMKQRFDKRRRVRAPPFTVGDWVRIHRPNRDHKLLSFWTAPMKVTAQLGSATFRLADGSRWHASRLRKVAPPPIRFPPEPVEPVVRPEAHPARVRKHSSKADATSTTEALSRIERCMINGDEKGDDDH</sequence>
<evidence type="ECO:0000313" key="2">
    <source>
        <dbReference type="EMBL" id="KAF3842381.1"/>
    </source>
</evidence>
<evidence type="ECO:0008006" key="4">
    <source>
        <dbReference type="Google" id="ProtNLM"/>
    </source>
</evidence>
<feature type="region of interest" description="Disordered" evidence="1">
    <location>
        <begin position="432"/>
        <end position="466"/>
    </location>
</feature>
<dbReference type="EMBL" id="JAAKFY010000019">
    <property type="protein sequence ID" value="KAF3842381.1"/>
    <property type="molecule type" value="Genomic_DNA"/>
</dbReference>